<accession>A0A6B9G874</accession>
<proteinExistence type="predicted"/>
<name>A0A6B9G874_PANCY</name>
<dbReference type="PANTHER" id="PTHR11680">
    <property type="entry name" value="SERINE HYDROXYMETHYLTRANSFERASE"/>
    <property type="match status" value="1"/>
</dbReference>
<dbReference type="GO" id="GO:0046653">
    <property type="term" value="P:tetrahydrofolate metabolic process"/>
    <property type="evidence" value="ECO:0007669"/>
    <property type="project" value="TreeGrafter"/>
</dbReference>
<organism evidence="4 5">
    <name type="scientific">Pantoea cypripedii</name>
    <name type="common">Pectobacterium cypripedii</name>
    <name type="synonym">Erwinia cypripedii</name>
    <dbReference type="NCBI Taxonomy" id="55209"/>
    <lineage>
        <taxon>Bacteria</taxon>
        <taxon>Pseudomonadati</taxon>
        <taxon>Pseudomonadota</taxon>
        <taxon>Gammaproteobacteria</taxon>
        <taxon>Enterobacterales</taxon>
        <taxon>Erwiniaceae</taxon>
        <taxon>Pantoea</taxon>
    </lineage>
</organism>
<keyword evidence="4" id="KW-0614">Plasmid</keyword>
<geneLocation type="plasmid" evidence="5">
    <name>pne1b</name>
</geneLocation>
<dbReference type="GO" id="GO:0005737">
    <property type="term" value="C:cytoplasm"/>
    <property type="evidence" value="ECO:0007669"/>
    <property type="project" value="TreeGrafter"/>
</dbReference>
<evidence type="ECO:0000259" key="3">
    <source>
        <dbReference type="Pfam" id="PF00464"/>
    </source>
</evidence>
<dbReference type="Pfam" id="PF00464">
    <property type="entry name" value="SHMT"/>
    <property type="match status" value="1"/>
</dbReference>
<reference evidence="4 5" key="1">
    <citation type="submission" date="2017-11" db="EMBL/GenBank/DDBJ databases">
        <title>Genome sequence of Pantoea cypripedii NE1.</title>
        <authorList>
            <person name="Nascimento F.X."/>
        </authorList>
    </citation>
    <scope>NUCLEOTIDE SEQUENCE [LARGE SCALE GENOMIC DNA]</scope>
    <source>
        <strain evidence="4 5">NE1</strain>
        <plasmid evidence="5">pne1b</plasmid>
    </source>
</reference>
<keyword evidence="2" id="KW-0663">Pyridoxal phosphate</keyword>
<dbReference type="Gene3D" id="3.40.640.10">
    <property type="entry name" value="Type I PLP-dependent aspartate aminotransferase-like (Major domain)"/>
    <property type="match status" value="1"/>
</dbReference>
<dbReference type="EMBL" id="CP024770">
    <property type="protein sequence ID" value="QGY32772.1"/>
    <property type="molecule type" value="Genomic_DNA"/>
</dbReference>
<sequence>MTVPHTDDFTLSPNDPDALLRVAAGRTETLQNDRIVLYAGANLPSPAAMAAYAPGLSAYPAMGPAFDKEQPDTGLVSALEVALTQEINRLLGSTWAETRLPNCTTANLAVFHACTQPGDLLLAPAAAHGGHLSQRRDGTPALAGLRVADLPFDANHCCLDATAAAEQVRRLRPTMVMLGRSVMIKPDDVAPVVAAAREVGAVTVFDASHVLGLIIGGVFPNPLALGVDILTSSTYKTLPGRPHSIIAGRDIGQGKHVAQLIGQRFIANADAGCLPSLLVTLREAREDGARYAQQICRNTLAMAGALTGLGITVMAAAAEQTATHQLLVPMSDDLPASCVIDSLARQGVLVGTCNDPQAAGKFALRVGTQFMTRQGCDEQAFVGFAVRLAGLLTRGPDGRMFCSPQIS</sequence>
<dbReference type="InterPro" id="IPR049943">
    <property type="entry name" value="Ser_HO-MeTrfase-like"/>
</dbReference>
<feature type="domain" description="Serine hydroxymethyltransferase-like" evidence="3">
    <location>
        <begin position="31"/>
        <end position="382"/>
    </location>
</feature>
<evidence type="ECO:0000256" key="1">
    <source>
        <dbReference type="ARBA" id="ARBA00001933"/>
    </source>
</evidence>
<dbReference type="GO" id="GO:0008168">
    <property type="term" value="F:methyltransferase activity"/>
    <property type="evidence" value="ECO:0007669"/>
    <property type="project" value="UniProtKB-KW"/>
</dbReference>
<dbReference type="Gene3D" id="3.90.1150.10">
    <property type="entry name" value="Aspartate Aminotransferase, domain 1"/>
    <property type="match status" value="1"/>
</dbReference>
<evidence type="ECO:0000313" key="4">
    <source>
        <dbReference type="EMBL" id="QGY32772.1"/>
    </source>
</evidence>
<comment type="cofactor">
    <cofactor evidence="1">
        <name>pyridoxal 5'-phosphate</name>
        <dbReference type="ChEBI" id="CHEBI:597326"/>
    </cofactor>
</comment>
<protein>
    <submittedName>
        <fullName evidence="4">Glycine hydroxymethyltransferase</fullName>
    </submittedName>
</protein>
<dbReference type="SUPFAM" id="SSF53383">
    <property type="entry name" value="PLP-dependent transferases"/>
    <property type="match status" value="1"/>
</dbReference>
<dbReference type="InterPro" id="IPR039429">
    <property type="entry name" value="SHMT-like_dom"/>
</dbReference>
<dbReference type="GO" id="GO:0032259">
    <property type="term" value="P:methylation"/>
    <property type="evidence" value="ECO:0007669"/>
    <property type="project" value="UniProtKB-KW"/>
</dbReference>
<dbReference type="GO" id="GO:0004372">
    <property type="term" value="F:glycine hydroxymethyltransferase activity"/>
    <property type="evidence" value="ECO:0007669"/>
    <property type="project" value="TreeGrafter"/>
</dbReference>
<dbReference type="PANTHER" id="PTHR11680:SF35">
    <property type="entry name" value="SERINE HYDROXYMETHYLTRANSFERASE 1"/>
    <property type="match status" value="1"/>
</dbReference>
<keyword evidence="4" id="KW-0489">Methyltransferase</keyword>
<dbReference type="RefSeq" id="WP_208718667.1">
    <property type="nucleotide sequence ID" value="NZ_CP024770.1"/>
</dbReference>
<dbReference type="GO" id="GO:0019264">
    <property type="term" value="P:glycine biosynthetic process from serine"/>
    <property type="evidence" value="ECO:0007669"/>
    <property type="project" value="TreeGrafter"/>
</dbReference>
<evidence type="ECO:0000256" key="2">
    <source>
        <dbReference type="ARBA" id="ARBA00022898"/>
    </source>
</evidence>
<dbReference type="InterPro" id="IPR015421">
    <property type="entry name" value="PyrdxlP-dep_Trfase_major"/>
</dbReference>
<dbReference type="InterPro" id="IPR015422">
    <property type="entry name" value="PyrdxlP-dep_Trfase_small"/>
</dbReference>
<keyword evidence="4" id="KW-0808">Transferase</keyword>
<dbReference type="Proteomes" id="UP000502005">
    <property type="component" value="Plasmid pNE1B"/>
</dbReference>
<dbReference type="AlphaFoldDB" id="A0A6B9G874"/>
<evidence type="ECO:0000313" key="5">
    <source>
        <dbReference type="Proteomes" id="UP000502005"/>
    </source>
</evidence>
<gene>
    <name evidence="4" type="ORF">CUN67_27945</name>
</gene>
<dbReference type="GO" id="GO:0030170">
    <property type="term" value="F:pyridoxal phosphate binding"/>
    <property type="evidence" value="ECO:0007669"/>
    <property type="project" value="TreeGrafter"/>
</dbReference>
<dbReference type="InterPro" id="IPR015424">
    <property type="entry name" value="PyrdxlP-dep_Trfase"/>
</dbReference>